<evidence type="ECO:0000313" key="5">
    <source>
        <dbReference type="Proteomes" id="UP000199657"/>
    </source>
</evidence>
<dbReference type="Gene3D" id="3.40.50.12780">
    <property type="entry name" value="N-terminal domain of ligase-like"/>
    <property type="match status" value="1"/>
</dbReference>
<sequence>MTALLHDIPLQTATRTPDAVALRTPRAEWSYGRLADTVCAAAAGLHGRNVGAGDRVAVYLEKRPETVAALFAITCAGGIAVPVNPALKPAQVRHILQDCGARGLITSAQRLTLLRQTGSLDDLPIHDERLIAVDGDTGDWSDLCAAGPHPPVPERIETDPALILYTSGSTGQPKGVTLSHRNLVAGVDSVVDYLGVTSRDHVLAALPLSFDYGWNQVTTALRTGATVFLCDYLWPRELLRVIEEQAITALAGVPPLWNQLIQTEWPDAVAGHLRYITNSGGKLPRRTLETLQARLPETDIVLMYGLTEAFRSTYLPPEELQRRPDSMGRAIPNARVMVVRPDGSPCRPGETGELVHAGPLVSLGYWNDAERTAERFRPAPDRLRELPLGETAVWSGDLVTRDDAGYFYFVGRHDDMIKTSGYRVSPTEVEDVLHASGHVHEAVALGVPHPVLGEAILAVVCATAGEEDPKPLQAACQRALPRFMVPADYIIQTEPLPRGPNGKIDRSGLRDRYAAHFQTDPSDDQQG</sequence>
<dbReference type="InterPro" id="IPR020845">
    <property type="entry name" value="AMP-binding_CS"/>
</dbReference>
<evidence type="ECO:0000259" key="3">
    <source>
        <dbReference type="Pfam" id="PF13193"/>
    </source>
</evidence>
<dbReference type="Pfam" id="PF00501">
    <property type="entry name" value="AMP-binding"/>
    <property type="match status" value="1"/>
</dbReference>
<dbReference type="PANTHER" id="PTHR43767:SF10">
    <property type="entry name" value="SURFACTIN SYNTHASE SUBUNIT 1"/>
    <property type="match status" value="1"/>
</dbReference>
<dbReference type="Gene3D" id="3.30.300.30">
    <property type="match status" value="1"/>
</dbReference>
<dbReference type="InterPro" id="IPR000873">
    <property type="entry name" value="AMP-dep_synth/lig_dom"/>
</dbReference>
<dbReference type="OrthoDB" id="9803968at2"/>
<evidence type="ECO:0000313" key="4">
    <source>
        <dbReference type="EMBL" id="SEO98443.1"/>
    </source>
</evidence>
<dbReference type="InterPro" id="IPR025110">
    <property type="entry name" value="AMP-bd_C"/>
</dbReference>
<dbReference type="SUPFAM" id="SSF56801">
    <property type="entry name" value="Acetyl-CoA synthetase-like"/>
    <property type="match status" value="1"/>
</dbReference>
<feature type="domain" description="AMP-binding enzyme C-terminal" evidence="3">
    <location>
        <begin position="428"/>
        <end position="503"/>
    </location>
</feature>
<dbReference type="InterPro" id="IPR042099">
    <property type="entry name" value="ANL_N_sf"/>
</dbReference>
<dbReference type="InterPro" id="IPR017529">
    <property type="entry name" value="AcylCoA_ligase_PEP_1"/>
</dbReference>
<evidence type="ECO:0000256" key="1">
    <source>
        <dbReference type="SAM" id="MobiDB-lite"/>
    </source>
</evidence>
<dbReference type="RefSeq" id="WP_091644579.1">
    <property type="nucleotide sequence ID" value="NZ_FOEG01000005.1"/>
</dbReference>
<dbReference type="NCBIfam" id="TIGR03098">
    <property type="entry name" value="ligase_PEP_1"/>
    <property type="match status" value="1"/>
</dbReference>
<dbReference type="InterPro" id="IPR050237">
    <property type="entry name" value="ATP-dep_AMP-bd_enzyme"/>
</dbReference>
<gene>
    <name evidence="4" type="ORF">SAMN04488052_105194</name>
</gene>
<dbReference type="PROSITE" id="PS00455">
    <property type="entry name" value="AMP_BINDING"/>
    <property type="match status" value="1"/>
</dbReference>
<feature type="domain" description="AMP-dependent synthetase/ligase" evidence="2">
    <location>
        <begin position="12"/>
        <end position="366"/>
    </location>
</feature>
<keyword evidence="5" id="KW-1185">Reference proteome</keyword>
<reference evidence="4 5" key="1">
    <citation type="submission" date="2016-10" db="EMBL/GenBank/DDBJ databases">
        <authorList>
            <person name="de Groot N.N."/>
        </authorList>
    </citation>
    <scope>NUCLEOTIDE SEQUENCE [LARGE SCALE GENOMIC DNA]</scope>
    <source>
        <strain evidence="4 5">CGMCC 1.6291</strain>
    </source>
</reference>
<dbReference type="AlphaFoldDB" id="A0A1H8U6G1"/>
<keyword evidence="4" id="KW-0436">Ligase</keyword>
<protein>
    <submittedName>
        <fullName evidence="4">Acyl-CoA ligase (AMP-forming), exosortase A-associated</fullName>
    </submittedName>
</protein>
<dbReference type="InterPro" id="IPR045851">
    <property type="entry name" value="AMP-bd_C_sf"/>
</dbReference>
<dbReference type="PANTHER" id="PTHR43767">
    <property type="entry name" value="LONG-CHAIN-FATTY-ACID--COA LIGASE"/>
    <property type="match status" value="1"/>
</dbReference>
<accession>A0A1H8U6G1</accession>
<proteinExistence type="predicted"/>
<dbReference type="STRING" id="406100.SAMN04488052_105194"/>
<dbReference type="Proteomes" id="UP000199657">
    <property type="component" value="Unassembled WGS sequence"/>
</dbReference>
<dbReference type="EMBL" id="FOEG01000005">
    <property type="protein sequence ID" value="SEO98443.1"/>
    <property type="molecule type" value="Genomic_DNA"/>
</dbReference>
<evidence type="ECO:0000259" key="2">
    <source>
        <dbReference type="Pfam" id="PF00501"/>
    </source>
</evidence>
<dbReference type="Pfam" id="PF13193">
    <property type="entry name" value="AMP-binding_C"/>
    <property type="match status" value="1"/>
</dbReference>
<dbReference type="GO" id="GO:0016877">
    <property type="term" value="F:ligase activity, forming carbon-sulfur bonds"/>
    <property type="evidence" value="ECO:0007669"/>
    <property type="project" value="UniProtKB-ARBA"/>
</dbReference>
<name>A0A1H8U6G1_9GAMM</name>
<organism evidence="4 5">
    <name type="scientific">Aquisalimonas asiatica</name>
    <dbReference type="NCBI Taxonomy" id="406100"/>
    <lineage>
        <taxon>Bacteria</taxon>
        <taxon>Pseudomonadati</taxon>
        <taxon>Pseudomonadota</taxon>
        <taxon>Gammaproteobacteria</taxon>
        <taxon>Chromatiales</taxon>
        <taxon>Ectothiorhodospiraceae</taxon>
        <taxon>Aquisalimonas</taxon>
    </lineage>
</organism>
<feature type="compositionally biased region" description="Basic and acidic residues" evidence="1">
    <location>
        <begin position="503"/>
        <end position="514"/>
    </location>
</feature>
<feature type="region of interest" description="Disordered" evidence="1">
    <location>
        <begin position="494"/>
        <end position="527"/>
    </location>
</feature>